<accession>A0ABZ2XZ63</accession>
<dbReference type="Pfam" id="PF20056">
    <property type="entry name" value="DUF6455"/>
    <property type="match status" value="1"/>
</dbReference>
<dbReference type="RefSeq" id="WP_406649435.1">
    <property type="nucleotide sequence ID" value="NZ_CP123584.1"/>
</dbReference>
<feature type="domain" description="DUF6455" evidence="1">
    <location>
        <begin position="1"/>
        <end position="83"/>
    </location>
</feature>
<dbReference type="InterPro" id="IPR045601">
    <property type="entry name" value="DUF6455"/>
</dbReference>
<organism evidence="2 3">
    <name type="scientific">Aliisedimentitalea scapharcae</name>
    <dbReference type="NCBI Taxonomy" id="1524259"/>
    <lineage>
        <taxon>Bacteria</taxon>
        <taxon>Pseudomonadati</taxon>
        <taxon>Pseudomonadota</taxon>
        <taxon>Alphaproteobacteria</taxon>
        <taxon>Rhodobacterales</taxon>
        <taxon>Roseobacteraceae</taxon>
        <taxon>Aliisedimentitalea</taxon>
    </lineage>
</organism>
<evidence type="ECO:0000259" key="1">
    <source>
        <dbReference type="Pfam" id="PF20056"/>
    </source>
</evidence>
<dbReference type="EMBL" id="CP123584">
    <property type="protein sequence ID" value="WZK90572.1"/>
    <property type="molecule type" value="Genomic_DNA"/>
</dbReference>
<protein>
    <submittedName>
        <fullName evidence="2">DUF6455 family protein</fullName>
    </submittedName>
</protein>
<evidence type="ECO:0000313" key="2">
    <source>
        <dbReference type="EMBL" id="WZK90572.1"/>
    </source>
</evidence>
<gene>
    <name evidence="2" type="ORF">QEZ52_08505</name>
</gene>
<proteinExistence type="predicted"/>
<evidence type="ECO:0000313" key="3">
    <source>
        <dbReference type="Proteomes" id="UP001623232"/>
    </source>
</evidence>
<name>A0ABZ2XZ63_9RHOB</name>
<dbReference type="Proteomes" id="UP001623232">
    <property type="component" value="Chromosome"/>
</dbReference>
<keyword evidence="3" id="KW-1185">Reference proteome</keyword>
<sequence>MHKLGDPMTHLRLMCRMGQHVGVDLARAHADGRLSQADWAEMVHACRGCAWGSDCGDWLDRARNPGEAPDVCPNESRFVQLQSKLESPSNV</sequence>
<reference evidence="2 3" key="1">
    <citation type="submission" date="2023-04" db="EMBL/GenBank/DDBJ databases">
        <title>Complete genome sequence of Alisedimentitalea scapharcae.</title>
        <authorList>
            <person name="Rong J.-C."/>
            <person name="Yi M.-L."/>
            <person name="Zhao Q."/>
        </authorList>
    </citation>
    <scope>NUCLEOTIDE SEQUENCE [LARGE SCALE GENOMIC DNA]</scope>
    <source>
        <strain evidence="2 3">KCTC 42119</strain>
    </source>
</reference>